<evidence type="ECO:0000256" key="1">
    <source>
        <dbReference type="SAM" id="MobiDB-lite"/>
    </source>
</evidence>
<protein>
    <submittedName>
        <fullName evidence="2">Uncharacterized protein</fullName>
    </submittedName>
</protein>
<feature type="compositionally biased region" description="Low complexity" evidence="1">
    <location>
        <begin position="47"/>
        <end position="58"/>
    </location>
</feature>
<dbReference type="InParanoid" id="D8TUP8"/>
<accession>D8TUP8</accession>
<feature type="region of interest" description="Disordered" evidence="1">
    <location>
        <begin position="193"/>
        <end position="254"/>
    </location>
</feature>
<evidence type="ECO:0000313" key="2">
    <source>
        <dbReference type="EMBL" id="EFJ48746.1"/>
    </source>
</evidence>
<feature type="compositionally biased region" description="Basic and acidic residues" evidence="1">
    <location>
        <begin position="12"/>
        <end position="36"/>
    </location>
</feature>
<evidence type="ECO:0000313" key="3">
    <source>
        <dbReference type="Proteomes" id="UP000001058"/>
    </source>
</evidence>
<dbReference type="KEGG" id="vcn:VOLCADRAFT_90551"/>
<feature type="compositionally biased region" description="Basic and acidic residues" evidence="1">
    <location>
        <begin position="73"/>
        <end position="86"/>
    </location>
</feature>
<feature type="compositionally biased region" description="Gly residues" evidence="1">
    <location>
        <begin position="88"/>
        <end position="106"/>
    </location>
</feature>
<name>D8TUP8_VOLCA</name>
<proteinExistence type="predicted"/>
<dbReference type="Proteomes" id="UP000001058">
    <property type="component" value="Unassembled WGS sequence"/>
</dbReference>
<reference evidence="2 3" key="1">
    <citation type="journal article" date="2010" name="Science">
        <title>Genomic analysis of organismal complexity in the multicellular green alga Volvox carteri.</title>
        <authorList>
            <person name="Prochnik S.E."/>
            <person name="Umen J."/>
            <person name="Nedelcu A.M."/>
            <person name="Hallmann A."/>
            <person name="Miller S.M."/>
            <person name="Nishii I."/>
            <person name="Ferris P."/>
            <person name="Kuo A."/>
            <person name="Mitros T."/>
            <person name="Fritz-Laylin L.K."/>
            <person name="Hellsten U."/>
            <person name="Chapman J."/>
            <person name="Simakov O."/>
            <person name="Rensing S.A."/>
            <person name="Terry A."/>
            <person name="Pangilinan J."/>
            <person name="Kapitonov V."/>
            <person name="Jurka J."/>
            <person name="Salamov A."/>
            <person name="Shapiro H."/>
            <person name="Schmutz J."/>
            <person name="Grimwood J."/>
            <person name="Lindquist E."/>
            <person name="Lucas S."/>
            <person name="Grigoriev I.V."/>
            <person name="Schmitt R."/>
            <person name="Kirk D."/>
            <person name="Rokhsar D.S."/>
        </authorList>
    </citation>
    <scope>NUCLEOTIDE SEQUENCE [LARGE SCALE GENOMIC DNA]</scope>
    <source>
        <strain evidence="3">f. Nagariensis / Eve</strain>
    </source>
</reference>
<gene>
    <name evidence="2" type="ORF">VOLCADRAFT_90551</name>
</gene>
<dbReference type="RefSeq" id="XP_002950078.1">
    <property type="nucleotide sequence ID" value="XM_002950032.1"/>
</dbReference>
<keyword evidence="3" id="KW-1185">Reference proteome</keyword>
<feature type="region of interest" description="Disordered" evidence="1">
    <location>
        <begin position="1"/>
        <end position="172"/>
    </location>
</feature>
<feature type="compositionally biased region" description="Polar residues" evidence="1">
    <location>
        <begin position="1"/>
        <end position="11"/>
    </location>
</feature>
<organism evidence="3">
    <name type="scientific">Volvox carteri f. nagariensis</name>
    <dbReference type="NCBI Taxonomy" id="3068"/>
    <lineage>
        <taxon>Eukaryota</taxon>
        <taxon>Viridiplantae</taxon>
        <taxon>Chlorophyta</taxon>
        <taxon>core chlorophytes</taxon>
        <taxon>Chlorophyceae</taxon>
        <taxon>CS clade</taxon>
        <taxon>Chlamydomonadales</taxon>
        <taxon>Volvocaceae</taxon>
        <taxon>Volvox</taxon>
    </lineage>
</organism>
<dbReference type="AlphaFoldDB" id="D8TUP8"/>
<dbReference type="GeneID" id="9619473"/>
<sequence length="254" mass="26721">MHECGTMNTTKIRQEQREEHEHAAREAPSERGELESHAAAAGGGGDNAVAAAADGSGDSLYGPEGLNATAPDISRREGEGEGEVRLQGEGGGGHGGDSGGGGGGLGDVIRGTQERISQEAQQLKDRFQEGYREAHDRAVAPSEEGELPRGTDTATWERPRGNAGGGDEGSLEETLRAAKARIAEENELLKERFREGYQQAQSKGGVSPPYGGSVRRDSDCRGLSDSKGPPRKHRFKAVQDEPCEPAPLGRGGRA</sequence>
<feature type="compositionally biased region" description="Basic and acidic residues" evidence="1">
    <location>
        <begin position="214"/>
        <end position="224"/>
    </location>
</feature>
<dbReference type="EMBL" id="GL378338">
    <property type="protein sequence ID" value="EFJ48746.1"/>
    <property type="molecule type" value="Genomic_DNA"/>
</dbReference>
<dbReference type="OrthoDB" id="10596207at2759"/>
<feature type="compositionally biased region" description="Basic and acidic residues" evidence="1">
    <location>
        <begin position="112"/>
        <end position="138"/>
    </location>
</feature>